<feature type="transmembrane region" description="Helical" evidence="16">
    <location>
        <begin position="93"/>
        <end position="118"/>
    </location>
</feature>
<dbReference type="InterPro" id="IPR048259">
    <property type="entry name" value="Cytochrome_b_N_euk/bac"/>
</dbReference>
<evidence type="ECO:0000313" key="19">
    <source>
        <dbReference type="EMBL" id="QHD45002.1"/>
    </source>
</evidence>
<feature type="domain" description="Cytochrome b/b6 N-terminal region profile" evidence="17">
    <location>
        <begin position="11"/>
        <end position="227"/>
    </location>
</feature>
<dbReference type="CDD" id="cd00284">
    <property type="entry name" value="Cytochrome_b_N"/>
    <property type="match status" value="1"/>
</dbReference>
<evidence type="ECO:0000256" key="3">
    <source>
        <dbReference type="ARBA" id="ARBA00022448"/>
    </source>
</evidence>
<name>A0A6B9PBT7_BRYPL</name>
<evidence type="ECO:0000256" key="10">
    <source>
        <dbReference type="ARBA" id="ARBA00022989"/>
    </source>
</evidence>
<protein>
    <recommendedName>
        <fullName evidence="2 16">Cytochrome b</fullName>
    </recommendedName>
</protein>
<dbReference type="InterPro" id="IPR048260">
    <property type="entry name" value="Cytochrome_b_C_euk/bac"/>
</dbReference>
<keyword evidence="8" id="KW-0999">Mitochondrion inner membrane</keyword>
<dbReference type="InterPro" id="IPR005798">
    <property type="entry name" value="Cyt_b/b6_C"/>
</dbReference>
<dbReference type="GO" id="GO:0005743">
    <property type="term" value="C:mitochondrial inner membrane"/>
    <property type="evidence" value="ECO:0007669"/>
    <property type="project" value="UniProtKB-SubCell"/>
</dbReference>
<dbReference type="InterPro" id="IPR027387">
    <property type="entry name" value="Cytb/b6-like_sf"/>
</dbReference>
<dbReference type="PANTHER" id="PTHR19271:SF16">
    <property type="entry name" value="CYTOCHROME B"/>
    <property type="match status" value="1"/>
</dbReference>
<keyword evidence="10 16" id="KW-1133">Transmembrane helix</keyword>
<dbReference type="AlphaFoldDB" id="A0A6B9PBT7"/>
<feature type="binding site" description="axial binding residue" evidence="15">
    <location>
        <position position="113"/>
    </location>
    <ligand>
        <name>heme b</name>
        <dbReference type="ChEBI" id="CHEBI:60344"/>
        <label>b566</label>
    </ligand>
    <ligandPart>
        <name>Fe</name>
        <dbReference type="ChEBI" id="CHEBI:18248"/>
    </ligandPart>
</feature>
<dbReference type="InterPro" id="IPR030689">
    <property type="entry name" value="Cytochrome_b"/>
</dbReference>
<keyword evidence="5 16" id="KW-0679">Respiratory chain</keyword>
<dbReference type="GO" id="GO:0046872">
    <property type="term" value="F:metal ion binding"/>
    <property type="evidence" value="ECO:0007669"/>
    <property type="project" value="UniProtKB-UniRule"/>
</dbReference>
<dbReference type="SUPFAM" id="SSF81648">
    <property type="entry name" value="a domain/subunit of cytochrome bc1 complex (Ubiquinol-cytochrome c reductase)"/>
    <property type="match status" value="1"/>
</dbReference>
<sequence>MFIIEQSKSLSTSGVRKNLSILKQPALSVINDHLIAYPTPSNLNYFWGFGSLAGISLVIQIATGVFLACHYTPEVNLAFSSVEHIMRDVQGGFILRYMHANGASMFFTVTMVHMLRSLYYGSYQAPREAVWCVGVVILLLMVATAFMGYSLPFGQQSLWGISVITSLFSVVPFVGTELVQWLWGGFSVNNATLNRFFSLHYLLPFLIAGASIVHIAALHHKGSNNPLGINASADKINFYPYLVYKDRVGLLLFAIIFSVLVWFAPNLLAHPDNNIPANSLVTPLSIVPEWYFLIVYCILRSIPNKTGGVLAIGLVFVALLALPFIATSPIRSSNFRPYHRKAFYLFVSACFVLSWAGSKPVEQPYIFIGQTATIYFFFYFFVLVPVLGRLEYYLLTRNNNN</sequence>
<keyword evidence="13 16" id="KW-0472">Membrane</keyword>
<dbReference type="PROSITE" id="PS51002">
    <property type="entry name" value="CYTB_NTER"/>
    <property type="match status" value="1"/>
</dbReference>
<dbReference type="Pfam" id="PF00032">
    <property type="entry name" value="Cytochrom_B_C"/>
    <property type="match status" value="1"/>
</dbReference>
<feature type="transmembrane region" description="Helical" evidence="16">
    <location>
        <begin position="196"/>
        <end position="217"/>
    </location>
</feature>
<feature type="transmembrane region" description="Helical" evidence="16">
    <location>
        <begin position="308"/>
        <end position="330"/>
    </location>
</feature>
<feature type="transmembrane region" description="Helical" evidence="16">
    <location>
        <begin position="342"/>
        <end position="358"/>
    </location>
</feature>
<evidence type="ECO:0000259" key="17">
    <source>
        <dbReference type="PROSITE" id="PS51002"/>
    </source>
</evidence>
<dbReference type="Gene3D" id="1.20.810.10">
    <property type="entry name" value="Cytochrome Bc1 Complex, Chain C"/>
    <property type="match status" value="1"/>
</dbReference>
<evidence type="ECO:0000256" key="5">
    <source>
        <dbReference type="ARBA" id="ARBA00022660"/>
    </source>
</evidence>
<keyword evidence="11 15" id="KW-0408">Iron</keyword>
<feature type="transmembrane region" description="Helical" evidence="16">
    <location>
        <begin position="280"/>
        <end position="302"/>
    </location>
</feature>
<evidence type="ECO:0000256" key="6">
    <source>
        <dbReference type="ARBA" id="ARBA00022692"/>
    </source>
</evidence>
<dbReference type="GO" id="GO:0045275">
    <property type="term" value="C:respiratory chain complex III"/>
    <property type="evidence" value="ECO:0007669"/>
    <property type="project" value="InterPro"/>
</dbReference>
<dbReference type="GO" id="GO:0008121">
    <property type="term" value="F:quinol-cytochrome-c reductase activity"/>
    <property type="evidence" value="ECO:0007669"/>
    <property type="project" value="InterPro"/>
</dbReference>
<organism evidence="19">
    <name type="scientific">Bryopsis plumosa</name>
    <name type="common">Green alga</name>
    <name type="synonym">Ulva plumosa</name>
    <dbReference type="NCBI Taxonomy" id="3130"/>
    <lineage>
        <taxon>Eukaryota</taxon>
        <taxon>Viridiplantae</taxon>
        <taxon>Chlorophyta</taxon>
        <taxon>core chlorophytes</taxon>
        <taxon>Ulvophyceae</taxon>
        <taxon>TCBD clade</taxon>
        <taxon>Bryopsidales</taxon>
        <taxon>Bryopsidineae</taxon>
        <taxon>Bryopsidaceae</taxon>
        <taxon>Bryopsis</taxon>
    </lineage>
</organism>
<proteinExistence type="inferred from homology"/>
<evidence type="ECO:0000259" key="18">
    <source>
        <dbReference type="PROSITE" id="PS51003"/>
    </source>
</evidence>
<evidence type="ECO:0000256" key="12">
    <source>
        <dbReference type="ARBA" id="ARBA00023128"/>
    </source>
</evidence>
<dbReference type="EMBL" id="MN853874">
    <property type="protein sequence ID" value="QHD45002.1"/>
    <property type="molecule type" value="Genomic_DNA"/>
</dbReference>
<feature type="transmembrane region" description="Helical" evidence="16">
    <location>
        <begin position="364"/>
        <end position="387"/>
    </location>
</feature>
<dbReference type="PROSITE" id="PS51003">
    <property type="entry name" value="CYTB_CTER"/>
    <property type="match status" value="1"/>
</dbReference>
<keyword evidence="7 15" id="KW-0479">Metal-binding</keyword>
<evidence type="ECO:0000256" key="4">
    <source>
        <dbReference type="ARBA" id="ARBA00022617"/>
    </source>
</evidence>
<keyword evidence="12 16" id="KW-0496">Mitochondrion</keyword>
<dbReference type="CDD" id="cd00290">
    <property type="entry name" value="cytochrome_b_C"/>
    <property type="match status" value="1"/>
</dbReference>
<keyword evidence="3 16" id="KW-0813">Transport</keyword>
<comment type="cofactor">
    <cofactor evidence="16">
        <name>heme b</name>
        <dbReference type="ChEBI" id="CHEBI:60344"/>
    </cofactor>
    <text evidence="16">Binds 2 heme groups non-covalently.</text>
</comment>
<evidence type="ECO:0000256" key="8">
    <source>
        <dbReference type="ARBA" id="ARBA00022792"/>
    </source>
</evidence>
<dbReference type="Pfam" id="PF00033">
    <property type="entry name" value="Cytochrome_B"/>
    <property type="match status" value="1"/>
</dbReference>
<reference evidence="19" key="1">
    <citation type="submission" date="2019-12" db="EMBL/GenBank/DDBJ databases">
        <authorList>
            <person name="Han H."/>
        </authorList>
    </citation>
    <scope>NUCLEOTIDE SEQUENCE</scope>
</reference>
<dbReference type="SUPFAM" id="SSF81342">
    <property type="entry name" value="Transmembrane di-heme cytochromes"/>
    <property type="match status" value="1"/>
</dbReference>
<comment type="subcellular location">
    <subcellularLocation>
        <location evidence="1">Mitochondrion inner membrane</location>
        <topology evidence="1">Multi-pass membrane protein</topology>
    </subcellularLocation>
</comment>
<geneLocation type="mitochondrion" evidence="19"/>
<feature type="binding site" description="axial binding residue" evidence="15">
    <location>
        <position position="99"/>
    </location>
    <ligand>
        <name>heme b</name>
        <dbReference type="ChEBI" id="CHEBI:60344"/>
        <label>b562</label>
    </ligand>
    <ligandPart>
        <name>Fe</name>
        <dbReference type="ChEBI" id="CHEBI:18248"/>
    </ligandPart>
</feature>
<evidence type="ECO:0000256" key="2">
    <source>
        <dbReference type="ARBA" id="ARBA00013531"/>
    </source>
</evidence>
<evidence type="ECO:0000256" key="14">
    <source>
        <dbReference type="PIRSR" id="PIRSR038885-1"/>
    </source>
</evidence>
<feature type="binding site" description="axial binding residue" evidence="15">
    <location>
        <position position="214"/>
    </location>
    <ligand>
        <name>heme b</name>
        <dbReference type="ChEBI" id="CHEBI:60344"/>
        <label>b566</label>
    </ligand>
    <ligandPart>
        <name>Fe</name>
        <dbReference type="ChEBI" id="CHEBI:18248"/>
    </ligandPart>
</feature>
<evidence type="ECO:0000256" key="16">
    <source>
        <dbReference type="RuleBase" id="RU362117"/>
    </source>
</evidence>
<evidence type="ECO:0000256" key="11">
    <source>
        <dbReference type="ARBA" id="ARBA00023004"/>
    </source>
</evidence>
<dbReference type="InterPro" id="IPR016174">
    <property type="entry name" value="Di-haem_cyt_TM"/>
</dbReference>
<evidence type="ECO:0000256" key="7">
    <source>
        <dbReference type="ARBA" id="ARBA00022723"/>
    </source>
</evidence>
<accession>A0A6B9PBT7</accession>
<evidence type="ECO:0000256" key="9">
    <source>
        <dbReference type="ARBA" id="ARBA00022982"/>
    </source>
</evidence>
<gene>
    <name evidence="19" type="primary">cob</name>
</gene>
<dbReference type="GO" id="GO:0006122">
    <property type="term" value="P:mitochondrial electron transport, ubiquinol to cytochrome c"/>
    <property type="evidence" value="ECO:0007669"/>
    <property type="project" value="TreeGrafter"/>
</dbReference>
<feature type="transmembrane region" description="Helical" evidence="16">
    <location>
        <begin position="157"/>
        <end position="184"/>
    </location>
</feature>
<comment type="cofactor">
    <cofactor evidence="15">
        <name>heme</name>
        <dbReference type="ChEBI" id="CHEBI:30413"/>
    </cofactor>
    <text evidence="15">Binds 2 heme groups non-covalently.</text>
</comment>
<dbReference type="PANTHER" id="PTHR19271">
    <property type="entry name" value="CYTOCHROME B"/>
    <property type="match status" value="1"/>
</dbReference>
<comment type="function">
    <text evidence="16">Component of the ubiquinol-cytochrome c reductase complex (complex III or cytochrome b-c1 complex) that is part of the mitochondrial respiratory chain. The b-c1 complex mediates electron transfer from ubiquinol to cytochrome c. Contributes to the generation of a proton gradient across the mitochondrial membrane that is then used for ATP synthesis.</text>
</comment>
<keyword evidence="6 16" id="KW-0812">Transmembrane</keyword>
<dbReference type="GO" id="GO:0016491">
    <property type="term" value="F:oxidoreductase activity"/>
    <property type="evidence" value="ECO:0007669"/>
    <property type="project" value="UniProtKB-UniRule"/>
</dbReference>
<evidence type="ECO:0000256" key="13">
    <source>
        <dbReference type="ARBA" id="ARBA00023136"/>
    </source>
</evidence>
<keyword evidence="9 16" id="KW-0249">Electron transport</keyword>
<feature type="transmembrane region" description="Helical" evidence="16">
    <location>
        <begin position="45"/>
        <end position="73"/>
    </location>
</feature>
<feature type="domain" description="Cytochrome b/b6 C-terminal region profile" evidence="18">
    <location>
        <begin position="228"/>
        <end position="398"/>
    </location>
</feature>
<feature type="transmembrane region" description="Helical" evidence="16">
    <location>
        <begin position="248"/>
        <end position="268"/>
    </location>
</feature>
<feature type="binding site" description="axial binding residue" evidence="15">
    <location>
        <position position="200"/>
    </location>
    <ligand>
        <name>heme b</name>
        <dbReference type="ChEBI" id="CHEBI:60344"/>
        <label>b562</label>
    </ligand>
    <ligandPart>
        <name>Fe</name>
        <dbReference type="ChEBI" id="CHEBI:18248"/>
    </ligandPart>
</feature>
<feature type="binding site" evidence="14">
    <location>
        <position position="219"/>
    </location>
    <ligand>
        <name>a ubiquinone</name>
        <dbReference type="ChEBI" id="CHEBI:16389"/>
    </ligand>
</feature>
<evidence type="ECO:0000256" key="15">
    <source>
        <dbReference type="PIRSR" id="PIRSR038885-2"/>
    </source>
</evidence>
<evidence type="ECO:0000256" key="1">
    <source>
        <dbReference type="ARBA" id="ARBA00004448"/>
    </source>
</evidence>
<dbReference type="PIRSF" id="PIRSF038885">
    <property type="entry name" value="COB"/>
    <property type="match status" value="1"/>
</dbReference>
<keyword evidence="4 15" id="KW-0349">Heme</keyword>
<feature type="transmembrane region" description="Helical" evidence="16">
    <location>
        <begin position="130"/>
        <end position="151"/>
    </location>
</feature>
<dbReference type="InterPro" id="IPR005797">
    <property type="entry name" value="Cyt_b/b6_N"/>
</dbReference>
<dbReference type="InterPro" id="IPR036150">
    <property type="entry name" value="Cyt_b/b6_C_sf"/>
</dbReference>
<comment type="similarity">
    <text evidence="16">Belongs to the cytochrome b family.</text>
</comment>